<dbReference type="Gene3D" id="1.25.40.390">
    <property type="match status" value="1"/>
</dbReference>
<keyword evidence="2" id="KW-1185">Reference proteome</keyword>
<protein>
    <submittedName>
        <fullName evidence="1">Starch-binding associating with outer membrane</fullName>
    </submittedName>
</protein>
<dbReference type="AlphaFoldDB" id="A0A1H2T3V4"/>
<dbReference type="InterPro" id="IPR041662">
    <property type="entry name" value="SusD-like_2"/>
</dbReference>
<dbReference type="Pfam" id="PF12771">
    <property type="entry name" value="SusD-like_2"/>
    <property type="match status" value="1"/>
</dbReference>
<dbReference type="SUPFAM" id="SSF48452">
    <property type="entry name" value="TPR-like"/>
    <property type="match status" value="1"/>
</dbReference>
<comment type="caution">
    <text evidence="1">The sequence shown here is derived from an EMBL/GenBank/DDBJ whole genome shotgun (WGS) entry which is preliminary data.</text>
</comment>
<gene>
    <name evidence="1" type="ORF">SAMN05444420_10280</name>
</gene>
<name>A0A1H2T3V4_9FLAO</name>
<evidence type="ECO:0000313" key="1">
    <source>
        <dbReference type="EMBL" id="SDW38623.1"/>
    </source>
</evidence>
<accession>A0A1H2T3V4</accession>
<reference evidence="1 2" key="1">
    <citation type="submission" date="2016-10" db="EMBL/GenBank/DDBJ databases">
        <authorList>
            <person name="Varghese N."/>
            <person name="Submissions S."/>
        </authorList>
    </citation>
    <scope>NUCLEOTIDE SEQUENCE [LARGE SCALE GENOMIC DNA]</scope>
    <source>
        <strain evidence="1 2">DSM 11449</strain>
    </source>
</reference>
<sequence>MKRIIISLLSVGLLFSSCEKDFEEINKNPNQPEEYLTSALFGNASFGFLYNLRKNENSASLMRTWMQYTSETTYTKESRYQYKEGAGNNLWKQIYKRAEVLNKIIKLNTDPETKGEAAIFGSNLGQICAARTMMAYYFSILTETFGDVPYYSYGSRENQKFQALQLDKYITPEYADEKDIYLDILKELGEVSNDLSTLNEDDEVFSQGDFIFGSIGKLKRFTNSLRLRIANHVKNVSDAELKAAAEAVINHYASSNENELLREGENVTLLFEDNYDYCAPIYNDYFIDQRMDYVPSNTFVKFLIGTNKHAQDRGLSFGVDPRVQKYFAPVGTGKQDALKGAYDESTTIDTTQYKGMPYGMAEGTTESQFGGGTKISIFSSTILKADYKEVIMDYSEVCFILSEIRGWDNNWYKAGVKASMDKWNVDTAKATAFINSLPAATAETVMTQKYVALYMNPNEGWTEYRRTGYPKFLIKVGERVKTNYLLDEDGSATDISNNSYKFESMYEGNTGVPERVNYPLEYKGLNQANYDKARAKTNGDSMMHRLIFAENRP</sequence>
<dbReference type="InterPro" id="IPR011990">
    <property type="entry name" value="TPR-like_helical_dom_sf"/>
</dbReference>
<dbReference type="OrthoDB" id="725917at2"/>
<dbReference type="EMBL" id="FNND01000002">
    <property type="protein sequence ID" value="SDW38623.1"/>
    <property type="molecule type" value="Genomic_DNA"/>
</dbReference>
<evidence type="ECO:0000313" key="2">
    <source>
        <dbReference type="Proteomes" id="UP000182771"/>
    </source>
</evidence>
<dbReference type="GeneID" id="85016179"/>
<proteinExistence type="predicted"/>
<organism evidence="1 2">
    <name type="scientific">Capnocytophaga granulosa</name>
    <dbReference type="NCBI Taxonomy" id="45242"/>
    <lineage>
        <taxon>Bacteria</taxon>
        <taxon>Pseudomonadati</taxon>
        <taxon>Bacteroidota</taxon>
        <taxon>Flavobacteriia</taxon>
        <taxon>Flavobacteriales</taxon>
        <taxon>Flavobacteriaceae</taxon>
        <taxon>Capnocytophaga</taxon>
    </lineage>
</organism>
<dbReference type="RefSeq" id="WP_016420318.1">
    <property type="nucleotide sequence ID" value="NZ_FNND01000002.1"/>
</dbReference>
<dbReference type="Proteomes" id="UP000182771">
    <property type="component" value="Unassembled WGS sequence"/>
</dbReference>
<dbReference type="PROSITE" id="PS51257">
    <property type="entry name" value="PROKAR_LIPOPROTEIN"/>
    <property type="match status" value="1"/>
</dbReference>